<keyword evidence="5 6" id="KW-0472">Membrane</keyword>
<organism evidence="7 8">
    <name type="scientific">Agromyces agglutinans</name>
    <dbReference type="NCBI Taxonomy" id="2662258"/>
    <lineage>
        <taxon>Bacteria</taxon>
        <taxon>Bacillati</taxon>
        <taxon>Actinomycetota</taxon>
        <taxon>Actinomycetes</taxon>
        <taxon>Micrococcales</taxon>
        <taxon>Microbacteriaceae</taxon>
        <taxon>Agromyces</taxon>
    </lineage>
</organism>
<dbReference type="AlphaFoldDB" id="A0A6I2F665"/>
<feature type="transmembrane region" description="Helical" evidence="6">
    <location>
        <begin position="185"/>
        <end position="207"/>
    </location>
</feature>
<feature type="transmembrane region" description="Helical" evidence="6">
    <location>
        <begin position="345"/>
        <end position="366"/>
    </location>
</feature>
<evidence type="ECO:0000256" key="2">
    <source>
        <dbReference type="ARBA" id="ARBA00022475"/>
    </source>
</evidence>
<evidence type="ECO:0000256" key="5">
    <source>
        <dbReference type="ARBA" id="ARBA00023136"/>
    </source>
</evidence>
<keyword evidence="2" id="KW-1003">Cell membrane</keyword>
<keyword evidence="3 6" id="KW-0812">Transmembrane</keyword>
<dbReference type="EMBL" id="WJIF01000004">
    <property type="protein sequence ID" value="MRG60099.1"/>
    <property type="molecule type" value="Genomic_DNA"/>
</dbReference>
<keyword evidence="4 6" id="KW-1133">Transmembrane helix</keyword>
<feature type="transmembrane region" description="Helical" evidence="6">
    <location>
        <begin position="153"/>
        <end position="173"/>
    </location>
</feature>
<evidence type="ECO:0000313" key="8">
    <source>
        <dbReference type="Proteomes" id="UP000431080"/>
    </source>
</evidence>
<dbReference type="RefSeq" id="WP_153684548.1">
    <property type="nucleotide sequence ID" value="NZ_WJIF01000004.1"/>
</dbReference>
<protein>
    <recommendedName>
        <fullName evidence="9">Polysaccharide biosynthesis protein</fullName>
    </recommendedName>
</protein>
<feature type="transmembrane region" description="Helical" evidence="6">
    <location>
        <begin position="36"/>
        <end position="66"/>
    </location>
</feature>
<evidence type="ECO:0000256" key="6">
    <source>
        <dbReference type="SAM" id="Phobius"/>
    </source>
</evidence>
<dbReference type="Proteomes" id="UP000431080">
    <property type="component" value="Unassembled WGS sequence"/>
</dbReference>
<evidence type="ECO:0000256" key="3">
    <source>
        <dbReference type="ARBA" id="ARBA00022692"/>
    </source>
</evidence>
<feature type="transmembrane region" description="Helical" evidence="6">
    <location>
        <begin position="228"/>
        <end position="246"/>
    </location>
</feature>
<feature type="transmembrane region" description="Helical" evidence="6">
    <location>
        <begin position="12"/>
        <end position="30"/>
    </location>
</feature>
<reference evidence="7 8" key="1">
    <citation type="submission" date="2019-10" db="EMBL/GenBank/DDBJ databases">
        <authorList>
            <person name="Nie G."/>
            <person name="Ming H."/>
            <person name="Yi B."/>
        </authorList>
    </citation>
    <scope>NUCLEOTIDE SEQUENCE [LARGE SCALE GENOMIC DNA]</scope>
    <source>
        <strain evidence="7 8">CFH 90414</strain>
    </source>
</reference>
<comment type="caution">
    <text evidence="7">The sequence shown here is derived from an EMBL/GenBank/DDBJ whole genome shotgun (WGS) entry which is preliminary data.</text>
</comment>
<evidence type="ECO:0000256" key="4">
    <source>
        <dbReference type="ARBA" id="ARBA00022989"/>
    </source>
</evidence>
<sequence length="447" mass="46755">MNSLLALGAKAATMCVALICGILTTRLILGDAGVEAYALFTLLASLPSLLAFTDLGAGAVVVNSVATSDDIRTDRTVLAQLTTVGRILLGFAGATMAVNLTMLLTGAWSLVLGSAGDLPQASLAAFFCVMVFAFGVPVGIWVRIMLGLRRNHITILLQGLLSPLTLLGVWLILQSDAEAADSFIAIASFTASLFVSVIGLLITARLTRPLVNRAASRVLLPGRFPGSRVMDVGWPMLAQLITYPIAVSSHRFVLAQWGTPAEVAEYGVAGQVFFALNGLVMAAGVALWPLFANRRHKGELKRGPFALSAVFATCVGVATGVLWMAGPWIFGFITDGELDVARATIAAFGAMIGLIAAVYPLGMFIMDKPGIRFQVIPTLTMAICSLGLGILLAGPLGTAGPPLGTAVAVAVCQVVPFSIYIVRHRDRLLGREAATADAPDERHGASV</sequence>
<feature type="transmembrane region" description="Helical" evidence="6">
    <location>
        <begin position="87"/>
        <end position="111"/>
    </location>
</feature>
<evidence type="ECO:0000256" key="1">
    <source>
        <dbReference type="ARBA" id="ARBA00004651"/>
    </source>
</evidence>
<keyword evidence="8" id="KW-1185">Reference proteome</keyword>
<feature type="transmembrane region" description="Helical" evidence="6">
    <location>
        <begin position="378"/>
        <end position="397"/>
    </location>
</feature>
<gene>
    <name evidence="7" type="ORF">GE115_09480</name>
</gene>
<evidence type="ECO:0000313" key="7">
    <source>
        <dbReference type="EMBL" id="MRG60099.1"/>
    </source>
</evidence>
<proteinExistence type="predicted"/>
<dbReference type="GO" id="GO:0005886">
    <property type="term" value="C:plasma membrane"/>
    <property type="evidence" value="ECO:0007669"/>
    <property type="project" value="UniProtKB-SubCell"/>
</dbReference>
<evidence type="ECO:0008006" key="9">
    <source>
        <dbReference type="Google" id="ProtNLM"/>
    </source>
</evidence>
<dbReference type="PANTHER" id="PTHR30250">
    <property type="entry name" value="PST FAMILY PREDICTED COLANIC ACID TRANSPORTER"/>
    <property type="match status" value="1"/>
</dbReference>
<dbReference type="InterPro" id="IPR050833">
    <property type="entry name" value="Poly_Biosynth_Transport"/>
</dbReference>
<name>A0A6I2F665_9MICO</name>
<feature type="transmembrane region" description="Helical" evidence="6">
    <location>
        <begin position="303"/>
        <end position="325"/>
    </location>
</feature>
<feature type="transmembrane region" description="Helical" evidence="6">
    <location>
        <begin position="266"/>
        <end position="291"/>
    </location>
</feature>
<comment type="subcellular location">
    <subcellularLocation>
        <location evidence="1">Cell membrane</location>
        <topology evidence="1">Multi-pass membrane protein</topology>
    </subcellularLocation>
</comment>
<feature type="transmembrane region" description="Helical" evidence="6">
    <location>
        <begin position="403"/>
        <end position="422"/>
    </location>
</feature>
<accession>A0A6I2F665</accession>
<feature type="transmembrane region" description="Helical" evidence="6">
    <location>
        <begin position="123"/>
        <end position="146"/>
    </location>
</feature>
<dbReference type="PANTHER" id="PTHR30250:SF11">
    <property type="entry name" value="O-ANTIGEN TRANSPORTER-RELATED"/>
    <property type="match status" value="1"/>
</dbReference>